<gene>
    <name evidence="2" type="ORF">PUNSTDRAFT_48006</name>
</gene>
<proteinExistence type="predicted"/>
<dbReference type="GeneID" id="18882938"/>
<dbReference type="KEGG" id="psq:PUNSTDRAFT_48006"/>
<protein>
    <submittedName>
        <fullName evidence="2">Uncharacterized protein</fullName>
    </submittedName>
</protein>
<reference evidence="3" key="1">
    <citation type="journal article" date="2012" name="Science">
        <title>The Paleozoic origin of enzymatic lignin decomposition reconstructed from 31 fungal genomes.</title>
        <authorList>
            <person name="Floudas D."/>
            <person name="Binder M."/>
            <person name="Riley R."/>
            <person name="Barry K."/>
            <person name="Blanchette R.A."/>
            <person name="Henrissat B."/>
            <person name="Martinez A.T."/>
            <person name="Otillar R."/>
            <person name="Spatafora J.W."/>
            <person name="Yadav J.S."/>
            <person name="Aerts A."/>
            <person name="Benoit I."/>
            <person name="Boyd A."/>
            <person name="Carlson A."/>
            <person name="Copeland A."/>
            <person name="Coutinho P.M."/>
            <person name="de Vries R.P."/>
            <person name="Ferreira P."/>
            <person name="Findley K."/>
            <person name="Foster B."/>
            <person name="Gaskell J."/>
            <person name="Glotzer D."/>
            <person name="Gorecki P."/>
            <person name="Heitman J."/>
            <person name="Hesse C."/>
            <person name="Hori C."/>
            <person name="Igarashi K."/>
            <person name="Jurgens J.A."/>
            <person name="Kallen N."/>
            <person name="Kersten P."/>
            <person name="Kohler A."/>
            <person name="Kuees U."/>
            <person name="Kumar T.K.A."/>
            <person name="Kuo A."/>
            <person name="LaButti K."/>
            <person name="Larrondo L.F."/>
            <person name="Lindquist E."/>
            <person name="Ling A."/>
            <person name="Lombard V."/>
            <person name="Lucas S."/>
            <person name="Lundell T."/>
            <person name="Martin R."/>
            <person name="McLaughlin D.J."/>
            <person name="Morgenstern I."/>
            <person name="Morin E."/>
            <person name="Murat C."/>
            <person name="Nagy L.G."/>
            <person name="Nolan M."/>
            <person name="Ohm R.A."/>
            <person name="Patyshakuliyeva A."/>
            <person name="Rokas A."/>
            <person name="Ruiz-Duenas F.J."/>
            <person name="Sabat G."/>
            <person name="Salamov A."/>
            <person name="Samejima M."/>
            <person name="Schmutz J."/>
            <person name="Slot J.C."/>
            <person name="St John F."/>
            <person name="Stenlid J."/>
            <person name="Sun H."/>
            <person name="Sun S."/>
            <person name="Syed K."/>
            <person name="Tsang A."/>
            <person name="Wiebenga A."/>
            <person name="Young D."/>
            <person name="Pisabarro A."/>
            <person name="Eastwood D.C."/>
            <person name="Martin F."/>
            <person name="Cullen D."/>
            <person name="Grigoriev I.V."/>
            <person name="Hibbett D.S."/>
        </authorList>
    </citation>
    <scope>NUCLEOTIDE SEQUENCE [LARGE SCALE GENOMIC DNA]</scope>
    <source>
        <strain evidence="3">HHB-11173 SS5</strain>
    </source>
</reference>
<organism evidence="2 3">
    <name type="scientific">Punctularia strigosozonata (strain HHB-11173)</name>
    <name type="common">White-rot fungus</name>
    <dbReference type="NCBI Taxonomy" id="741275"/>
    <lineage>
        <taxon>Eukaryota</taxon>
        <taxon>Fungi</taxon>
        <taxon>Dikarya</taxon>
        <taxon>Basidiomycota</taxon>
        <taxon>Agaricomycotina</taxon>
        <taxon>Agaricomycetes</taxon>
        <taxon>Corticiales</taxon>
        <taxon>Punctulariaceae</taxon>
        <taxon>Punctularia</taxon>
    </lineage>
</organism>
<evidence type="ECO:0000256" key="1">
    <source>
        <dbReference type="SAM" id="MobiDB-lite"/>
    </source>
</evidence>
<keyword evidence="3" id="KW-1185">Reference proteome</keyword>
<name>R7S158_PUNST</name>
<evidence type="ECO:0000313" key="2">
    <source>
        <dbReference type="EMBL" id="EIN03527.1"/>
    </source>
</evidence>
<dbReference type="EMBL" id="JH687561">
    <property type="protein sequence ID" value="EIN03527.1"/>
    <property type="molecule type" value="Genomic_DNA"/>
</dbReference>
<feature type="region of interest" description="Disordered" evidence="1">
    <location>
        <begin position="29"/>
        <end position="86"/>
    </location>
</feature>
<sequence length="175" mass="18857">MSNPASGPSRPALSKEELLALVKELRAKDAAETAARSPAAGSVPSTVLASGAGSAERAEPARAPEDRQADRAIPRSERSEWAAMTPAEQWTRAAHITNDATKRFWLKMEQFTDHARSAMFENSLTTATTVGSGIERIAKESVKQSRVIQLAIVGQINDDVDEDDVEEDQPPVHPA</sequence>
<dbReference type="AlphaFoldDB" id="R7S158"/>
<dbReference type="HOGENOM" id="CLU_1533353_0_0_1"/>
<accession>R7S158</accession>
<feature type="compositionally biased region" description="Basic and acidic residues" evidence="1">
    <location>
        <begin position="56"/>
        <end position="80"/>
    </location>
</feature>
<dbReference type="RefSeq" id="XP_007389184.1">
    <property type="nucleotide sequence ID" value="XM_007389122.1"/>
</dbReference>
<evidence type="ECO:0000313" key="3">
    <source>
        <dbReference type="Proteomes" id="UP000054196"/>
    </source>
</evidence>
<dbReference type="Proteomes" id="UP000054196">
    <property type="component" value="Unassembled WGS sequence"/>
</dbReference>